<keyword evidence="2 3" id="KW-0040">ANK repeat</keyword>
<name>A0AAD9YXH5_9LECA</name>
<dbReference type="PROSITE" id="PS50297">
    <property type="entry name" value="ANK_REP_REGION"/>
    <property type="match status" value="3"/>
</dbReference>
<reference evidence="4" key="1">
    <citation type="submission" date="2022-11" db="EMBL/GenBank/DDBJ databases">
        <title>Chromosomal genome sequence assembly and mating type (MAT) locus characterization of the leprose asexual lichenized fungus Lepraria neglecta (Nyl.) Erichsen.</title>
        <authorList>
            <person name="Allen J.L."/>
            <person name="Pfeffer B."/>
        </authorList>
    </citation>
    <scope>NUCLEOTIDE SEQUENCE</scope>
    <source>
        <strain evidence="4">Allen 5258</strain>
    </source>
</reference>
<dbReference type="PROSITE" id="PS50088">
    <property type="entry name" value="ANK_REPEAT"/>
    <property type="match status" value="3"/>
</dbReference>
<evidence type="ECO:0008006" key="6">
    <source>
        <dbReference type="Google" id="ProtNLM"/>
    </source>
</evidence>
<evidence type="ECO:0000256" key="3">
    <source>
        <dbReference type="PROSITE-ProRule" id="PRU00023"/>
    </source>
</evidence>
<dbReference type="Gene3D" id="1.25.40.20">
    <property type="entry name" value="Ankyrin repeat-containing domain"/>
    <property type="match status" value="2"/>
</dbReference>
<dbReference type="InterPro" id="IPR036770">
    <property type="entry name" value="Ankyrin_rpt-contain_sf"/>
</dbReference>
<dbReference type="SUPFAM" id="SSF48403">
    <property type="entry name" value="Ankyrin repeat"/>
    <property type="match status" value="1"/>
</dbReference>
<dbReference type="EMBL" id="JASNWA010000011">
    <property type="protein sequence ID" value="KAK3167400.1"/>
    <property type="molecule type" value="Genomic_DNA"/>
</dbReference>
<comment type="caution">
    <text evidence="4">The sequence shown here is derived from an EMBL/GenBank/DDBJ whole genome shotgun (WGS) entry which is preliminary data.</text>
</comment>
<gene>
    <name evidence="4" type="ORF">OEA41_010527</name>
</gene>
<organism evidence="4 5">
    <name type="scientific">Lepraria neglecta</name>
    <dbReference type="NCBI Taxonomy" id="209136"/>
    <lineage>
        <taxon>Eukaryota</taxon>
        <taxon>Fungi</taxon>
        <taxon>Dikarya</taxon>
        <taxon>Ascomycota</taxon>
        <taxon>Pezizomycotina</taxon>
        <taxon>Lecanoromycetes</taxon>
        <taxon>OSLEUM clade</taxon>
        <taxon>Lecanoromycetidae</taxon>
        <taxon>Lecanorales</taxon>
        <taxon>Lecanorineae</taxon>
        <taxon>Stereocaulaceae</taxon>
        <taxon>Lepraria</taxon>
    </lineage>
</organism>
<dbReference type="SMART" id="SM00248">
    <property type="entry name" value="ANK"/>
    <property type="match status" value="6"/>
</dbReference>
<evidence type="ECO:0000313" key="5">
    <source>
        <dbReference type="Proteomes" id="UP001276659"/>
    </source>
</evidence>
<keyword evidence="1" id="KW-0677">Repeat</keyword>
<dbReference type="PANTHER" id="PTHR24201">
    <property type="entry name" value="ANK_REP_REGION DOMAIN-CONTAINING PROTEIN"/>
    <property type="match status" value="1"/>
</dbReference>
<dbReference type="Proteomes" id="UP001276659">
    <property type="component" value="Unassembled WGS sequence"/>
</dbReference>
<dbReference type="InterPro" id="IPR050776">
    <property type="entry name" value="Ank_Repeat/CDKN_Inhibitor"/>
</dbReference>
<protein>
    <recommendedName>
        <fullName evidence="6">Ankyrin</fullName>
    </recommendedName>
</protein>
<feature type="repeat" description="ANK" evidence="3">
    <location>
        <begin position="237"/>
        <end position="264"/>
    </location>
</feature>
<sequence length="264" mass="28694">MAKHEQELTKSVSKFLEKQRSLQASLQVCRIDPNNRTLTKQQESAGHADSVKNISTLQVAVRRGLAKIARDIIDRNPALTLEVDSFGKSALNDAAKAGRGDLLGKLLRAGAQPWLLDHQGKSPLYYAARHGRTNMMSSLLASGSHPNPVHLASPALQAARRERDEIVSSELGQALRSAAKAGELGVVEKLLKFDVSPDLEKKGESALMIAICRGHEDILKVLLDAGVHPCCPDLSPSNLIRLHHAIRHDHVDLAAMLLDYGAEI</sequence>
<dbReference type="InterPro" id="IPR002110">
    <property type="entry name" value="Ankyrin_rpt"/>
</dbReference>
<proteinExistence type="predicted"/>
<evidence type="ECO:0000313" key="4">
    <source>
        <dbReference type="EMBL" id="KAK3167400.1"/>
    </source>
</evidence>
<accession>A0AAD9YXH5</accession>
<dbReference type="AlphaFoldDB" id="A0AAD9YXH5"/>
<evidence type="ECO:0000256" key="1">
    <source>
        <dbReference type="ARBA" id="ARBA00022737"/>
    </source>
</evidence>
<keyword evidence="5" id="KW-1185">Reference proteome</keyword>
<feature type="repeat" description="ANK" evidence="3">
    <location>
        <begin position="202"/>
        <end position="234"/>
    </location>
</feature>
<dbReference type="Pfam" id="PF12796">
    <property type="entry name" value="Ank_2"/>
    <property type="match status" value="2"/>
</dbReference>
<feature type="repeat" description="ANK" evidence="3">
    <location>
        <begin position="119"/>
        <end position="151"/>
    </location>
</feature>
<evidence type="ECO:0000256" key="2">
    <source>
        <dbReference type="ARBA" id="ARBA00023043"/>
    </source>
</evidence>